<feature type="compositionally biased region" description="Polar residues" evidence="1">
    <location>
        <begin position="75"/>
        <end position="94"/>
    </location>
</feature>
<sequence>MKPNKAKTAVRPKPSAGQTIITIRPVTDQVENQRKPPTSEVFWQSGTSNHNQSPIATPPPRHTRARKPRVKWRFFTNQSTSMPAETSKKPSSSRAGEHHPYKTRPPSLSQARSIPKPVSKPTTDGSIMEGLIPFVYKAIKERRSRSYSRCGSSSAVADEDDVWEQQKQQWAPAADGAGREQAGHRRHRSLEELAGEVGAAAPEWPARGAMRRGRSARIFSCIGGM</sequence>
<proteinExistence type="predicted"/>
<evidence type="ECO:0000256" key="1">
    <source>
        <dbReference type="SAM" id="MobiDB-lite"/>
    </source>
</evidence>
<keyword evidence="3" id="KW-1185">Reference proteome</keyword>
<reference evidence="3" key="1">
    <citation type="journal article" date="2012" name="Nature">
        <title>A physical, genetic and functional sequence assembly of the barley genome.</title>
        <authorList>
            <consortium name="The International Barley Genome Sequencing Consortium"/>
            <person name="Mayer K.F."/>
            <person name="Waugh R."/>
            <person name="Brown J.W."/>
            <person name="Schulman A."/>
            <person name="Langridge P."/>
            <person name="Platzer M."/>
            <person name="Fincher G.B."/>
            <person name="Muehlbauer G.J."/>
            <person name="Sato K."/>
            <person name="Close T.J."/>
            <person name="Wise R.P."/>
            <person name="Stein N."/>
        </authorList>
    </citation>
    <scope>NUCLEOTIDE SEQUENCE [LARGE SCALE GENOMIC DNA]</scope>
    <source>
        <strain evidence="3">cv. Morex</strain>
    </source>
</reference>
<dbReference type="PANTHER" id="PTHR35485">
    <property type="entry name" value="OS01G0888900 PROTEIN"/>
    <property type="match status" value="1"/>
</dbReference>
<reference evidence="2" key="3">
    <citation type="submission" date="2022-01" db="UniProtKB">
        <authorList>
            <consortium name="EnsemblPlants"/>
        </authorList>
    </citation>
    <scope>IDENTIFICATION</scope>
    <source>
        <strain evidence="2">subsp. vulgare</strain>
    </source>
</reference>
<organism evidence="2 3">
    <name type="scientific">Hordeum vulgare subsp. vulgare</name>
    <name type="common">Domesticated barley</name>
    <dbReference type="NCBI Taxonomy" id="112509"/>
    <lineage>
        <taxon>Eukaryota</taxon>
        <taxon>Viridiplantae</taxon>
        <taxon>Streptophyta</taxon>
        <taxon>Embryophyta</taxon>
        <taxon>Tracheophyta</taxon>
        <taxon>Spermatophyta</taxon>
        <taxon>Magnoliopsida</taxon>
        <taxon>Liliopsida</taxon>
        <taxon>Poales</taxon>
        <taxon>Poaceae</taxon>
        <taxon>BOP clade</taxon>
        <taxon>Pooideae</taxon>
        <taxon>Triticodae</taxon>
        <taxon>Triticeae</taxon>
        <taxon>Hordeinae</taxon>
        <taxon>Hordeum</taxon>
    </lineage>
</organism>
<accession>A0A8I6XC55</accession>
<protein>
    <submittedName>
        <fullName evidence="2">Uncharacterized protein</fullName>
    </submittedName>
</protein>
<feature type="compositionally biased region" description="Basic residues" evidence="1">
    <location>
        <begin position="1"/>
        <end position="10"/>
    </location>
</feature>
<feature type="region of interest" description="Disordered" evidence="1">
    <location>
        <begin position="1"/>
        <end position="126"/>
    </location>
</feature>
<dbReference type="AlphaFoldDB" id="A0A8I6XC55"/>
<name>A0A8I6XC55_HORVV</name>
<gene>
    <name evidence="2" type="primary">LOC123440623</name>
</gene>
<dbReference type="PANTHER" id="PTHR35485:SF4">
    <property type="entry name" value="EXPRESSED PROTEIN"/>
    <property type="match status" value="1"/>
</dbReference>
<evidence type="ECO:0000313" key="2">
    <source>
        <dbReference type="EnsemblPlants" id="HORVU.MOREX.r3.3HG0306620.1.CDS1"/>
    </source>
</evidence>
<dbReference type="Gramene" id="HORVU.MOREX.r2.3HG0256100.1">
    <property type="protein sequence ID" value="HORVU.MOREX.r2.3HG0256100.1.CDS.1"/>
    <property type="gene ID" value="HORVU.MOREX.r2.3HG0256100"/>
</dbReference>
<reference evidence="2" key="2">
    <citation type="submission" date="2020-10" db="EMBL/GenBank/DDBJ databases">
        <authorList>
            <person name="Scholz U."/>
            <person name="Mascher M."/>
            <person name="Fiebig A."/>
        </authorList>
    </citation>
    <scope>NUCLEOTIDE SEQUENCE [LARGE SCALE GENOMIC DNA]</scope>
    <source>
        <strain evidence="2">cv. Morex</strain>
    </source>
</reference>
<dbReference type="Gramene" id="HORVU.MOREX.r3.3HG0306620.1">
    <property type="protein sequence ID" value="HORVU.MOREX.r3.3HG0306620.1.CDS1"/>
    <property type="gene ID" value="HORVU.MOREX.r3.3HG0306620"/>
</dbReference>
<dbReference type="Proteomes" id="UP000011116">
    <property type="component" value="Chromosome 3H"/>
</dbReference>
<feature type="region of interest" description="Disordered" evidence="1">
    <location>
        <begin position="147"/>
        <end position="186"/>
    </location>
</feature>
<feature type="compositionally biased region" description="Basic residues" evidence="1">
    <location>
        <begin position="61"/>
        <end position="72"/>
    </location>
</feature>
<evidence type="ECO:0000313" key="3">
    <source>
        <dbReference type="Proteomes" id="UP000011116"/>
    </source>
</evidence>
<feature type="compositionally biased region" description="Polar residues" evidence="1">
    <location>
        <begin position="41"/>
        <end position="55"/>
    </location>
</feature>
<dbReference type="EnsemblPlants" id="HORVU.MOREX.r3.3HG0306620.1">
    <property type="protein sequence ID" value="HORVU.MOREX.r3.3HG0306620.1.CDS1"/>
    <property type="gene ID" value="HORVU.MOREX.r3.3HG0306620"/>
</dbReference>